<evidence type="ECO:0000256" key="1">
    <source>
        <dbReference type="SAM" id="SignalP"/>
    </source>
</evidence>
<reference evidence="3" key="1">
    <citation type="submission" date="2016-01" db="EMBL/GenBank/DDBJ databases">
        <title>Draft genome of Chromobacterium sp. F49.</title>
        <authorList>
            <person name="Hong K.W."/>
        </authorList>
    </citation>
    <scope>NUCLEOTIDE SEQUENCE [LARGE SCALE GENOMIC DNA]</scope>
    <source>
        <strain evidence="3">CN10</strain>
    </source>
</reference>
<name>A0A161SD70_9NEIS</name>
<dbReference type="OrthoDB" id="8592387at2"/>
<gene>
    <name evidence="2" type="ORF">AVW16_07055</name>
</gene>
<proteinExistence type="predicted"/>
<dbReference type="Proteomes" id="UP000076625">
    <property type="component" value="Unassembled WGS sequence"/>
</dbReference>
<feature type="signal peptide" evidence="1">
    <location>
        <begin position="1"/>
        <end position="19"/>
    </location>
</feature>
<keyword evidence="1" id="KW-0732">Signal</keyword>
<evidence type="ECO:0000313" key="3">
    <source>
        <dbReference type="Proteomes" id="UP000076625"/>
    </source>
</evidence>
<evidence type="ECO:0000313" key="2">
    <source>
        <dbReference type="EMBL" id="KZE34223.1"/>
    </source>
</evidence>
<accession>A0A161SD70</accession>
<dbReference type="AlphaFoldDB" id="A0A161SD70"/>
<organism evidence="2 3">
    <name type="scientific">Crenobacter luteus</name>
    <dbReference type="NCBI Taxonomy" id="1452487"/>
    <lineage>
        <taxon>Bacteria</taxon>
        <taxon>Pseudomonadati</taxon>
        <taxon>Pseudomonadota</taxon>
        <taxon>Betaproteobacteria</taxon>
        <taxon>Neisseriales</taxon>
        <taxon>Neisseriaceae</taxon>
        <taxon>Crenobacter</taxon>
    </lineage>
</organism>
<protein>
    <recommendedName>
        <fullName evidence="4">DUF5666 domain-containing protein</fullName>
    </recommendedName>
</protein>
<dbReference type="RefSeq" id="WP_066610428.1">
    <property type="nucleotide sequence ID" value="NZ_LQQU01000009.1"/>
</dbReference>
<evidence type="ECO:0008006" key="4">
    <source>
        <dbReference type="Google" id="ProtNLM"/>
    </source>
</evidence>
<feature type="chain" id="PRO_5007826398" description="DUF5666 domain-containing protein" evidence="1">
    <location>
        <begin position="20"/>
        <end position="123"/>
    </location>
</feature>
<dbReference type="EMBL" id="LQQU01000009">
    <property type="protein sequence ID" value="KZE34223.1"/>
    <property type="molecule type" value="Genomic_DNA"/>
</dbReference>
<dbReference type="STRING" id="1452487.AVW16_07055"/>
<keyword evidence="3" id="KW-1185">Reference proteome</keyword>
<comment type="caution">
    <text evidence="2">The sequence shown here is derived from an EMBL/GenBank/DDBJ whole genome shotgun (WGS) entry which is preliminary data.</text>
</comment>
<sequence length="123" mass="12423">MKKLIIAVSLALTAGLALADGVMSPQHGGVMAEAKSGNRVELVAEANQLAVYLTDHSGKAVSSNGVGGEVTLLTGTRKTSAKLAAAGGNKLIAKAQAVAGTKAIVKISHPGQPEELLRVSLEK</sequence>